<accession>A0A8A1MHJ5</accession>
<reference evidence="1" key="1">
    <citation type="submission" date="2021-01" db="EMBL/GenBank/DDBJ databases">
        <title>Chromosome-level genome assembly of a human fungal pathogen reveals clustering of transcriptionally co-regulated genes.</title>
        <authorList>
            <person name="Voorhies M."/>
            <person name="Cohen S."/>
            <person name="Shea T.P."/>
            <person name="Petrus S."/>
            <person name="Munoz J.F."/>
            <person name="Poplawski S."/>
            <person name="Goldman W.E."/>
            <person name="Michael T."/>
            <person name="Cuomo C.A."/>
            <person name="Sil A."/>
            <person name="Beyhan S."/>
        </authorList>
    </citation>
    <scope>NUCLEOTIDE SEQUENCE</scope>
    <source>
        <strain evidence="1">WU24</strain>
    </source>
</reference>
<name>A0A8A1MHJ5_AJECA</name>
<evidence type="ECO:0000313" key="1">
    <source>
        <dbReference type="EMBL" id="QSS64042.1"/>
    </source>
</evidence>
<dbReference type="Proteomes" id="UP000663671">
    <property type="component" value="Chromosome 1"/>
</dbReference>
<sequence length="112" mass="12921">MGPSILELSHSWLFKKEPSDAERCPTGFHISFIQHDSDIIRKDKLTHHRRNMILGHTRRVASRRRLSGLSPASLNGFDPQYDFVFLNLEVPVDEMGSKHFWTLKHAKRPASS</sequence>
<gene>
    <name evidence="1" type="ORF">I7I51_01104</name>
</gene>
<organism evidence="1 2">
    <name type="scientific">Ajellomyces capsulatus</name>
    <name type="common">Darling's disease fungus</name>
    <name type="synonym">Histoplasma capsulatum</name>
    <dbReference type="NCBI Taxonomy" id="5037"/>
    <lineage>
        <taxon>Eukaryota</taxon>
        <taxon>Fungi</taxon>
        <taxon>Dikarya</taxon>
        <taxon>Ascomycota</taxon>
        <taxon>Pezizomycotina</taxon>
        <taxon>Eurotiomycetes</taxon>
        <taxon>Eurotiomycetidae</taxon>
        <taxon>Onygenales</taxon>
        <taxon>Ajellomycetaceae</taxon>
        <taxon>Histoplasma</taxon>
    </lineage>
</organism>
<dbReference type="AlphaFoldDB" id="A0A8A1MHJ5"/>
<proteinExistence type="predicted"/>
<dbReference type="OrthoDB" id="10415254at2759"/>
<evidence type="ECO:0000313" key="2">
    <source>
        <dbReference type="Proteomes" id="UP000663671"/>
    </source>
</evidence>
<dbReference type="VEuPathDB" id="FungiDB:I7I51_01104"/>
<protein>
    <submittedName>
        <fullName evidence="1">Uncharacterized protein</fullName>
    </submittedName>
</protein>
<dbReference type="EMBL" id="CP069114">
    <property type="protein sequence ID" value="QSS64042.1"/>
    <property type="molecule type" value="Genomic_DNA"/>
</dbReference>